<sequence length="727" mass="84401">MSEKKYKKAKTTGRITLPSEENFYDETIELIERLGVDVLRDSDGTKLPDELKKLDEISVYTKYLTARGHNDFAKEHPTEVTRFYLMSEFVTATSEETQIKFMEEYFDQQIKPDYDHDVKEWWEVIDRTTGEVVDINDWEIDKENNIANIKTIPFHEYTVSFLAYCYWDPVHMYNYITNDWDPSIPHAIPLDPRYDATAEFLEKYLDEFLEKNPLTDVIRFTTFFYQFSLIFNKHGLEKHVEWFGYTNTVSPKAFKEFEKEYGYKLRPEDIIDEGYYNSIFRVPSKAFRDYIEFQNKFVTEKAKRLVDIVHKHGKKAIMFLGDHYTGVEPWGKNFANIGLDGVVGSVGDGVTLRLISDIDTPMTEGRFLPYFFPDTFYEGNDPTIEGKDNWVKARRALIRKPLDRIGYGGYMALAYKFTKFIDYIQKVADEFRDLHDIVTKDKPVAKATVAILNHWGAQRKWTPWIVAHGKWYKLSYSYMGITEALSGMDMDVRFINFEDVRNGIDPDIDVIINAGDAYTAFSGGAIFEDEEIVTKLREFVYNGGGFIGVGEPSAHHYGNGRYFQLADVMGVDKEIGFSQSTNKYFVDEVESHFITEDLTKDVDFGESQKNVYSISENTEILEYSNHEVHMAANDYGKGRSFYIAGLPYSQENTRLLKRAIHYVAHKEDELKKYYAEDVRVEVAAFKNLKKYCVINNSLDDVTTTVYDGKGNPKEVTIESADLIWFEE</sequence>
<dbReference type="InterPro" id="IPR029062">
    <property type="entry name" value="Class_I_gatase-like"/>
</dbReference>
<dbReference type="SUPFAM" id="SSF52317">
    <property type="entry name" value="Class I glutamine amidotransferase-like"/>
    <property type="match status" value="1"/>
</dbReference>
<dbReference type="InterPro" id="IPR012711">
    <property type="entry name" value="Lacto-N-biose_phosphorylase"/>
</dbReference>
<dbReference type="InterPro" id="IPR013783">
    <property type="entry name" value="Ig-like_fold"/>
</dbReference>
<comment type="caution">
    <text evidence="4">The sequence shown here is derived from an EMBL/GenBank/DDBJ whole genome shotgun (WGS) entry which is preliminary data.</text>
</comment>
<dbReference type="Gene3D" id="2.60.40.10">
    <property type="entry name" value="Immunoglobulins"/>
    <property type="match status" value="1"/>
</dbReference>
<feature type="domain" description="Lacto-N-biose phosphorylase-like N-terminal TIM barrel" evidence="1">
    <location>
        <begin position="13"/>
        <end position="444"/>
    </location>
</feature>
<gene>
    <name evidence="4" type="ORF">HMPREF9709_01532</name>
</gene>
<accession>H3NQC1</accession>
<evidence type="ECO:0000259" key="2">
    <source>
        <dbReference type="Pfam" id="PF17385"/>
    </source>
</evidence>
<keyword evidence="5" id="KW-1185">Reference proteome</keyword>
<dbReference type="RefSeq" id="WP_005399047.1">
    <property type="nucleotide sequence ID" value="NZ_JH601088.1"/>
</dbReference>
<name>H3NQC1_9FIRM</name>
<dbReference type="InterPro" id="IPR013780">
    <property type="entry name" value="Glyco_hydro_b"/>
</dbReference>
<dbReference type="Gene3D" id="3.20.20.80">
    <property type="entry name" value="Glycosidases"/>
    <property type="match status" value="1"/>
</dbReference>
<evidence type="ECO:0000313" key="5">
    <source>
        <dbReference type="Proteomes" id="UP000004191"/>
    </source>
</evidence>
<evidence type="ECO:0000259" key="3">
    <source>
        <dbReference type="Pfam" id="PF17386"/>
    </source>
</evidence>
<dbReference type="InterPro" id="IPR035356">
    <property type="entry name" value="LBP_C"/>
</dbReference>
<feature type="domain" description="Lacto-N-biose phosphorylase C-terminal" evidence="3">
    <location>
        <begin position="673"/>
        <end position="725"/>
    </location>
</feature>
<proteinExistence type="predicted"/>
<dbReference type="Pfam" id="PF09508">
    <property type="entry name" value="Lact_bio_phlase"/>
    <property type="match status" value="1"/>
</dbReference>
<dbReference type="STRING" id="883114.HMPREF9709_01532"/>
<dbReference type="AlphaFoldDB" id="H3NQC1"/>
<dbReference type="EMBL" id="AGEI01000028">
    <property type="protein sequence ID" value="EHR32601.1"/>
    <property type="molecule type" value="Genomic_DNA"/>
</dbReference>
<reference evidence="4 5" key="1">
    <citation type="submission" date="2012-01" db="EMBL/GenBank/DDBJ databases">
        <title>The Genome Sequence of Helcococcus kunzii ATCC 51366.</title>
        <authorList>
            <consortium name="The Broad Institute Genome Sequencing Platform"/>
            <person name="Earl A."/>
            <person name="Ward D."/>
            <person name="Feldgarden M."/>
            <person name="Gevers D."/>
            <person name="Huys G."/>
            <person name="Young S.K."/>
            <person name="Zeng Q."/>
            <person name="Gargeya S."/>
            <person name="Fitzgerald M."/>
            <person name="Haas B."/>
            <person name="Abouelleil A."/>
            <person name="Alvarado L."/>
            <person name="Arachchi H.M."/>
            <person name="Berlin A."/>
            <person name="Chapman S.B."/>
            <person name="Gearin G."/>
            <person name="Goldberg J."/>
            <person name="Griggs A."/>
            <person name="Gujja S."/>
            <person name="Hansen M."/>
            <person name="Heiman D."/>
            <person name="Howarth C."/>
            <person name="Larimer J."/>
            <person name="Lui A."/>
            <person name="MacDonald P.J.P."/>
            <person name="McCowen C."/>
            <person name="Montmayeur A."/>
            <person name="Murphy C."/>
            <person name="Neiman D."/>
            <person name="Pearson M."/>
            <person name="Priest M."/>
            <person name="Roberts A."/>
            <person name="Saif S."/>
            <person name="Shea T."/>
            <person name="Sisk P."/>
            <person name="Stolte C."/>
            <person name="Sykes S."/>
            <person name="Wortman J."/>
            <person name="Nusbaum C."/>
            <person name="Birren B."/>
        </authorList>
    </citation>
    <scope>NUCLEOTIDE SEQUENCE [LARGE SCALE GENOMIC DNA]</scope>
    <source>
        <strain evidence="4 5">ATCC 51366</strain>
    </source>
</reference>
<dbReference type="PATRIC" id="fig|883114.3.peg.1529"/>
<dbReference type="Pfam" id="PF17386">
    <property type="entry name" value="LBP_C"/>
    <property type="match status" value="1"/>
</dbReference>
<evidence type="ECO:0000313" key="4">
    <source>
        <dbReference type="EMBL" id="EHR32601.1"/>
    </source>
</evidence>
<feature type="domain" description="Lacto-N-biose phosphorylase central" evidence="2">
    <location>
        <begin position="448"/>
        <end position="668"/>
    </location>
</feature>
<dbReference type="NCBIfam" id="TIGR02336">
    <property type="entry name" value="1,3-beta-galactosyl-N-acetylhexosamine phosphorylase"/>
    <property type="match status" value="1"/>
</dbReference>
<dbReference type="InterPro" id="IPR035080">
    <property type="entry name" value="Lact_bio_phlase-like_N"/>
</dbReference>
<dbReference type="HOGENOM" id="CLU_022367_0_0_9"/>
<dbReference type="Gene3D" id="2.60.40.1180">
    <property type="entry name" value="Golgi alpha-mannosidase II"/>
    <property type="match status" value="1"/>
</dbReference>
<dbReference type="Pfam" id="PF17385">
    <property type="entry name" value="LBP_M"/>
    <property type="match status" value="1"/>
</dbReference>
<protein>
    <submittedName>
        <fullName evidence="4">1,3-beta-galactosyl-N-acetylhexosamine phosphorylase</fullName>
    </submittedName>
</protein>
<organism evidence="4 5">
    <name type="scientific">Helcococcus kunzii ATCC 51366</name>
    <dbReference type="NCBI Taxonomy" id="883114"/>
    <lineage>
        <taxon>Bacteria</taxon>
        <taxon>Bacillati</taxon>
        <taxon>Bacillota</taxon>
        <taxon>Tissierellia</taxon>
        <taxon>Tissierellales</taxon>
        <taxon>Peptoniphilaceae</taxon>
        <taxon>Helcococcus</taxon>
    </lineage>
</organism>
<dbReference type="Proteomes" id="UP000004191">
    <property type="component" value="Unassembled WGS sequence"/>
</dbReference>
<dbReference type="InterPro" id="IPR035363">
    <property type="entry name" value="LBP_M"/>
</dbReference>
<dbReference type="OrthoDB" id="5834503at2"/>
<dbReference type="Gene3D" id="3.40.50.880">
    <property type="match status" value="1"/>
</dbReference>
<evidence type="ECO:0000259" key="1">
    <source>
        <dbReference type="Pfam" id="PF09508"/>
    </source>
</evidence>
<dbReference type="GeneID" id="96999480"/>
<dbReference type="eggNOG" id="COG5426">
    <property type="taxonomic scope" value="Bacteria"/>
</dbReference>
<dbReference type="GO" id="GO:0004645">
    <property type="term" value="F:1,4-alpha-oligoglucan phosphorylase activity"/>
    <property type="evidence" value="ECO:0007669"/>
    <property type="project" value="InterPro"/>
</dbReference>